<dbReference type="PANTHER" id="PTHR24024">
    <property type="entry name" value="PULMONARY SURFACTANT-ASSOCIATED PROTEIN A"/>
    <property type="match status" value="1"/>
</dbReference>
<evidence type="ECO:0000313" key="4">
    <source>
        <dbReference type="RefSeq" id="XP_022333885.1"/>
    </source>
</evidence>
<accession>A0A8B8E0X2</accession>
<dbReference type="AlphaFoldDB" id="A0A8B8E0X2"/>
<keyword evidence="3" id="KW-1185">Reference proteome</keyword>
<dbReference type="GO" id="GO:0005615">
    <property type="term" value="C:extracellular space"/>
    <property type="evidence" value="ECO:0007669"/>
    <property type="project" value="TreeGrafter"/>
</dbReference>
<dbReference type="PANTHER" id="PTHR24024:SF18">
    <property type="entry name" value="SHORT-CHAIN COLLAGEN C4-LIKE"/>
    <property type="match status" value="1"/>
</dbReference>
<evidence type="ECO:0000313" key="3">
    <source>
        <dbReference type="Proteomes" id="UP000694844"/>
    </source>
</evidence>
<dbReference type="InterPro" id="IPR051077">
    <property type="entry name" value="Ca-dependent_lectin"/>
</dbReference>
<dbReference type="GeneID" id="111130905"/>
<proteinExistence type="predicted"/>
<feature type="signal peptide" evidence="2">
    <location>
        <begin position="1"/>
        <end position="18"/>
    </location>
</feature>
<evidence type="ECO:0000256" key="1">
    <source>
        <dbReference type="SAM" id="Coils"/>
    </source>
</evidence>
<gene>
    <name evidence="4" type="primary">LOC111130905</name>
</gene>
<dbReference type="RefSeq" id="XP_022333885.1">
    <property type="nucleotide sequence ID" value="XM_022478177.1"/>
</dbReference>
<sequence>MASLYWTCLFLLPLFSNGYIFREEVSKRLLLTDPSALLSRMEALEMKVQSMEGLERKVQALETQLNSDRKTGATYIRWGRKGCPIVNGTTLLYSGLAAGRFFNSKGDGINTLCMPHNPDPAPLDLPAPSDGSHFGRLYGSEYEFNYKNIVYNEDVPCAVCHDIYATSSLMIPGKTVCPGHWTKQFDGFLTSEAHYSDHFGAEYLCLDKDPEYATEGSRQNNYNGRVFYPVEAMCGSLPCPPYDNGKYVSCVVCTN</sequence>
<keyword evidence="2" id="KW-0732">Signal</keyword>
<organism evidence="3 4">
    <name type="scientific">Crassostrea virginica</name>
    <name type="common">Eastern oyster</name>
    <dbReference type="NCBI Taxonomy" id="6565"/>
    <lineage>
        <taxon>Eukaryota</taxon>
        <taxon>Metazoa</taxon>
        <taxon>Spiralia</taxon>
        <taxon>Lophotrochozoa</taxon>
        <taxon>Mollusca</taxon>
        <taxon>Bivalvia</taxon>
        <taxon>Autobranchia</taxon>
        <taxon>Pteriomorphia</taxon>
        <taxon>Ostreida</taxon>
        <taxon>Ostreoidea</taxon>
        <taxon>Ostreidae</taxon>
        <taxon>Crassostrea</taxon>
    </lineage>
</organism>
<feature type="chain" id="PRO_5034545208" evidence="2">
    <location>
        <begin position="19"/>
        <end position="255"/>
    </location>
</feature>
<dbReference type="OrthoDB" id="6086925at2759"/>
<keyword evidence="1" id="KW-0175">Coiled coil</keyword>
<feature type="coiled-coil region" evidence="1">
    <location>
        <begin position="44"/>
        <end position="71"/>
    </location>
</feature>
<dbReference type="Proteomes" id="UP000694844">
    <property type="component" value="Chromosome 4"/>
</dbReference>
<name>A0A8B8E0X2_CRAVI</name>
<protein>
    <submittedName>
        <fullName evidence="4">Short-chain collagen C4-like</fullName>
    </submittedName>
</protein>
<evidence type="ECO:0000256" key="2">
    <source>
        <dbReference type="SAM" id="SignalP"/>
    </source>
</evidence>
<dbReference type="KEGG" id="cvn:111130905"/>
<reference evidence="4" key="1">
    <citation type="submission" date="2025-08" db="UniProtKB">
        <authorList>
            <consortium name="RefSeq"/>
        </authorList>
    </citation>
    <scope>IDENTIFICATION</scope>
    <source>
        <tissue evidence="4">Whole sample</tissue>
    </source>
</reference>